<feature type="domain" description="OmpR/PhoB-type" evidence="3">
    <location>
        <begin position="3"/>
        <end position="102"/>
    </location>
</feature>
<dbReference type="Pfam" id="PF00486">
    <property type="entry name" value="Trans_reg_C"/>
    <property type="match status" value="1"/>
</dbReference>
<name>A0A1G8JUN6_9GAMM</name>
<evidence type="ECO:0000256" key="2">
    <source>
        <dbReference type="PROSITE-ProRule" id="PRU01091"/>
    </source>
</evidence>
<dbReference type="GO" id="GO:0000160">
    <property type="term" value="P:phosphorelay signal transduction system"/>
    <property type="evidence" value="ECO:0007669"/>
    <property type="project" value="InterPro"/>
</dbReference>
<keyword evidence="5" id="KW-1185">Reference proteome</keyword>
<dbReference type="InterPro" id="IPR001867">
    <property type="entry name" value="OmpR/PhoB-type_DNA-bd"/>
</dbReference>
<dbReference type="GO" id="GO:0003677">
    <property type="term" value="F:DNA binding"/>
    <property type="evidence" value="ECO:0007669"/>
    <property type="project" value="UniProtKB-UniRule"/>
</dbReference>
<dbReference type="Proteomes" id="UP000199527">
    <property type="component" value="Unassembled WGS sequence"/>
</dbReference>
<dbReference type="InterPro" id="IPR016032">
    <property type="entry name" value="Sig_transdc_resp-reg_C-effctor"/>
</dbReference>
<evidence type="ECO:0000256" key="1">
    <source>
        <dbReference type="ARBA" id="ARBA00023125"/>
    </source>
</evidence>
<protein>
    <submittedName>
        <fullName evidence="4">Transcriptional regulatory protein, C terminal</fullName>
    </submittedName>
</protein>
<dbReference type="AlphaFoldDB" id="A0A1G8JUN6"/>
<gene>
    <name evidence="4" type="ORF">SAMN04488540_101150</name>
</gene>
<organism evidence="4 5">
    <name type="scientific">Ferrimonas sediminum</name>
    <dbReference type="NCBI Taxonomy" id="718193"/>
    <lineage>
        <taxon>Bacteria</taxon>
        <taxon>Pseudomonadati</taxon>
        <taxon>Pseudomonadota</taxon>
        <taxon>Gammaproteobacteria</taxon>
        <taxon>Alteromonadales</taxon>
        <taxon>Ferrimonadaceae</taxon>
        <taxon>Ferrimonas</taxon>
    </lineage>
</organism>
<evidence type="ECO:0000313" key="4">
    <source>
        <dbReference type="EMBL" id="SDI34320.1"/>
    </source>
</evidence>
<feature type="DNA-binding region" description="OmpR/PhoB-type" evidence="2">
    <location>
        <begin position="3"/>
        <end position="102"/>
    </location>
</feature>
<dbReference type="SUPFAM" id="SSF46894">
    <property type="entry name" value="C-terminal effector domain of the bipartite response regulators"/>
    <property type="match status" value="1"/>
</dbReference>
<keyword evidence="1 2" id="KW-0238">DNA-binding</keyword>
<accession>A0A1G8JUN6</accession>
<sequence length="213" mass="24092">MDERVLVSGDYAFWVRQACVLGPDRRRYRLSPKAALLLEYFLTHPNQALSHQSLLHHGWPGRVVSDSALRRVVADIRRAFDDDYRAPLYLKTCQTQGYQWLQLPHEEYHAPLGRDRGRWRLALGAVTVAMVSAAALWSLELDESGQSVGSGGRGARAGLVPKAVDNGYWLPGQWRQQVEAEYSYRIDTPLRSGECIDGRVAPNSVVIPLRHRF</sequence>
<dbReference type="InterPro" id="IPR036388">
    <property type="entry name" value="WH-like_DNA-bd_sf"/>
</dbReference>
<evidence type="ECO:0000313" key="5">
    <source>
        <dbReference type="Proteomes" id="UP000199527"/>
    </source>
</evidence>
<reference evidence="5" key="1">
    <citation type="submission" date="2016-10" db="EMBL/GenBank/DDBJ databases">
        <authorList>
            <person name="Varghese N."/>
            <person name="Submissions S."/>
        </authorList>
    </citation>
    <scope>NUCLEOTIDE SEQUENCE [LARGE SCALE GENOMIC DNA]</scope>
    <source>
        <strain evidence="5">DSM 23317</strain>
    </source>
</reference>
<evidence type="ECO:0000259" key="3">
    <source>
        <dbReference type="PROSITE" id="PS51755"/>
    </source>
</evidence>
<dbReference type="EMBL" id="FNEM01000001">
    <property type="protein sequence ID" value="SDI34320.1"/>
    <property type="molecule type" value="Genomic_DNA"/>
</dbReference>
<dbReference type="GO" id="GO:0006355">
    <property type="term" value="P:regulation of DNA-templated transcription"/>
    <property type="evidence" value="ECO:0007669"/>
    <property type="project" value="InterPro"/>
</dbReference>
<dbReference type="Gene3D" id="1.10.10.10">
    <property type="entry name" value="Winged helix-like DNA-binding domain superfamily/Winged helix DNA-binding domain"/>
    <property type="match status" value="1"/>
</dbReference>
<dbReference type="SMART" id="SM00862">
    <property type="entry name" value="Trans_reg_C"/>
    <property type="match status" value="1"/>
</dbReference>
<dbReference type="PROSITE" id="PS51755">
    <property type="entry name" value="OMPR_PHOB"/>
    <property type="match status" value="1"/>
</dbReference>
<proteinExistence type="predicted"/>
<dbReference type="RefSeq" id="WP_176819149.1">
    <property type="nucleotide sequence ID" value="NZ_FNEM01000001.1"/>
</dbReference>